<feature type="signal peptide" evidence="8">
    <location>
        <begin position="1"/>
        <end position="26"/>
    </location>
</feature>
<reference evidence="10" key="1">
    <citation type="submission" date="2015-07" db="EMBL/GenBank/DDBJ databases">
        <title>Fjat-10036 dsm4.</title>
        <authorList>
            <person name="Liu B."/>
            <person name="Wang J."/>
            <person name="Zhu Y."/>
            <person name="Liu G."/>
            <person name="Chen Q."/>
            <person name="Chen Z."/>
            <person name="Lan J."/>
            <person name="Che J."/>
            <person name="Ge C."/>
            <person name="Shi H."/>
            <person name="Pan Z."/>
            <person name="Liu X."/>
        </authorList>
    </citation>
    <scope>NUCLEOTIDE SEQUENCE [LARGE SCALE GENOMIC DNA]</scope>
    <source>
        <strain evidence="10">DSM 4</strain>
    </source>
</reference>
<evidence type="ECO:0000256" key="7">
    <source>
        <dbReference type="SAM" id="Phobius"/>
    </source>
</evidence>
<keyword evidence="9" id="KW-0449">Lipoprotein</keyword>
<evidence type="ECO:0000256" key="4">
    <source>
        <dbReference type="ARBA" id="ARBA00022692"/>
    </source>
</evidence>
<feature type="chain" id="PRO_5005599287" evidence="8">
    <location>
        <begin position="27"/>
        <end position="159"/>
    </location>
</feature>
<keyword evidence="5 7" id="KW-1133">Transmembrane helix</keyword>
<evidence type="ECO:0000256" key="5">
    <source>
        <dbReference type="ARBA" id="ARBA00022989"/>
    </source>
</evidence>
<evidence type="ECO:0000313" key="9">
    <source>
        <dbReference type="EMBL" id="KON85645.1"/>
    </source>
</evidence>
<keyword evidence="4 7" id="KW-0812">Transmembrane</keyword>
<dbReference type="PATRIC" id="fig|1459.3.peg.329"/>
<dbReference type="RefSeq" id="WP_053433040.1">
    <property type="nucleotide sequence ID" value="NZ_LGUF01000007.1"/>
</dbReference>
<accession>A0A0M0G6W9</accession>
<evidence type="ECO:0000256" key="3">
    <source>
        <dbReference type="ARBA" id="ARBA00022475"/>
    </source>
</evidence>
<keyword evidence="3" id="KW-1003">Cell membrane</keyword>
<organism evidence="9 10">
    <name type="scientific">Sporosarcina globispora</name>
    <name type="common">Bacillus globisporus</name>
    <dbReference type="NCBI Taxonomy" id="1459"/>
    <lineage>
        <taxon>Bacteria</taxon>
        <taxon>Bacillati</taxon>
        <taxon>Bacillota</taxon>
        <taxon>Bacilli</taxon>
        <taxon>Bacillales</taxon>
        <taxon>Caryophanaceae</taxon>
        <taxon>Sporosarcina</taxon>
    </lineage>
</organism>
<feature type="transmembrane region" description="Helical" evidence="7">
    <location>
        <begin position="131"/>
        <end position="150"/>
    </location>
</feature>
<keyword evidence="8" id="KW-0732">Signal</keyword>
<comment type="caution">
    <text evidence="9">The sequence shown here is derived from an EMBL/GenBank/DDBJ whole genome shotgun (WGS) entry which is preliminary data.</text>
</comment>
<dbReference type="STRING" id="1459.AF332_01485"/>
<dbReference type="Proteomes" id="UP000037109">
    <property type="component" value="Unassembled WGS sequence"/>
</dbReference>
<proteinExistence type="inferred from homology"/>
<comment type="similarity">
    <text evidence="2">Belongs to the EssA family.</text>
</comment>
<dbReference type="Pfam" id="PF10661">
    <property type="entry name" value="EssA"/>
    <property type="match status" value="1"/>
</dbReference>
<evidence type="ECO:0000256" key="6">
    <source>
        <dbReference type="ARBA" id="ARBA00023136"/>
    </source>
</evidence>
<comment type="subcellular location">
    <subcellularLocation>
        <location evidence="1">Cell membrane</location>
        <topology evidence="1">Single-pass membrane protein</topology>
    </subcellularLocation>
</comment>
<evidence type="ECO:0000256" key="1">
    <source>
        <dbReference type="ARBA" id="ARBA00004162"/>
    </source>
</evidence>
<dbReference type="NCBIfam" id="TIGR03927">
    <property type="entry name" value="T7SS_EssA_Firm"/>
    <property type="match status" value="1"/>
</dbReference>
<evidence type="ECO:0000256" key="2">
    <source>
        <dbReference type="ARBA" id="ARBA00008570"/>
    </source>
</evidence>
<dbReference type="InterPro" id="IPR018920">
    <property type="entry name" value="EssA/YueC"/>
</dbReference>
<dbReference type="GO" id="GO:0005886">
    <property type="term" value="C:plasma membrane"/>
    <property type="evidence" value="ECO:0007669"/>
    <property type="project" value="UniProtKB-SubCell"/>
</dbReference>
<dbReference type="EMBL" id="LGUF01000007">
    <property type="protein sequence ID" value="KON85645.1"/>
    <property type="molecule type" value="Genomic_DNA"/>
</dbReference>
<evidence type="ECO:0000256" key="8">
    <source>
        <dbReference type="SAM" id="SignalP"/>
    </source>
</evidence>
<keyword evidence="6 7" id="KW-0472">Membrane</keyword>
<gene>
    <name evidence="9" type="ORF">AF332_01485</name>
</gene>
<dbReference type="InterPro" id="IPR034026">
    <property type="entry name" value="EssA"/>
</dbReference>
<dbReference type="OrthoDB" id="2437241at2"/>
<dbReference type="AlphaFoldDB" id="A0A0M0G6W9"/>
<sequence>MRLSRFLKVIVLIPALLLLAGQSAGATPDFNNLTPNTYEKREFKENTDYLHEKSLYENKKQIPEEQNNLTFTKKNLDPLKEVKDKLFDGGETINNTITAKADQLQLFSDSKQESFLKVEDQTPVEQENKLMILYIILLVVAIGVIIGFLIPRMAKQADN</sequence>
<evidence type="ECO:0000313" key="10">
    <source>
        <dbReference type="Proteomes" id="UP000037109"/>
    </source>
</evidence>
<protein>
    <submittedName>
        <fullName evidence="9">Lipoprotein</fullName>
    </submittedName>
</protein>
<keyword evidence="10" id="KW-1185">Reference proteome</keyword>
<name>A0A0M0G6W9_SPOGL</name>